<feature type="compositionally biased region" description="Gly residues" evidence="1">
    <location>
        <begin position="1"/>
        <end position="10"/>
    </location>
</feature>
<dbReference type="AlphaFoldDB" id="A0A3M0KDD4"/>
<evidence type="ECO:0000313" key="3">
    <source>
        <dbReference type="EMBL" id="RMC09254.1"/>
    </source>
</evidence>
<feature type="compositionally biased region" description="Basic and acidic residues" evidence="1">
    <location>
        <begin position="11"/>
        <end position="20"/>
    </location>
</feature>
<protein>
    <recommendedName>
        <fullName evidence="2">C-Maf-inducing protein PH domain-containing protein</fullName>
    </recommendedName>
</protein>
<name>A0A3M0KDD4_HIRRU</name>
<dbReference type="Pfam" id="PF23066">
    <property type="entry name" value="PH_21"/>
    <property type="match status" value="1"/>
</dbReference>
<feature type="domain" description="C-Maf-inducing protein PH" evidence="2">
    <location>
        <begin position="50"/>
        <end position="103"/>
    </location>
</feature>
<keyword evidence="4" id="KW-1185">Reference proteome</keyword>
<accession>A0A3M0KDD4</accession>
<dbReference type="OrthoDB" id="10056090at2759"/>
<organism evidence="3 4">
    <name type="scientific">Hirundo rustica rustica</name>
    <dbReference type="NCBI Taxonomy" id="333673"/>
    <lineage>
        <taxon>Eukaryota</taxon>
        <taxon>Metazoa</taxon>
        <taxon>Chordata</taxon>
        <taxon>Craniata</taxon>
        <taxon>Vertebrata</taxon>
        <taxon>Euteleostomi</taxon>
        <taxon>Archelosauria</taxon>
        <taxon>Archosauria</taxon>
        <taxon>Dinosauria</taxon>
        <taxon>Saurischia</taxon>
        <taxon>Theropoda</taxon>
        <taxon>Coelurosauria</taxon>
        <taxon>Aves</taxon>
        <taxon>Neognathae</taxon>
        <taxon>Neoaves</taxon>
        <taxon>Telluraves</taxon>
        <taxon>Australaves</taxon>
        <taxon>Passeriformes</taxon>
        <taxon>Sylvioidea</taxon>
        <taxon>Hirundinidae</taxon>
        <taxon>Hirundo</taxon>
    </lineage>
</organism>
<dbReference type="Proteomes" id="UP000269221">
    <property type="component" value="Unassembled WGS sequence"/>
</dbReference>
<proteinExistence type="predicted"/>
<evidence type="ECO:0000313" key="4">
    <source>
        <dbReference type="Proteomes" id="UP000269221"/>
    </source>
</evidence>
<feature type="region of interest" description="Disordered" evidence="1">
    <location>
        <begin position="1"/>
        <end position="33"/>
    </location>
</feature>
<evidence type="ECO:0000256" key="1">
    <source>
        <dbReference type="SAM" id="MobiDB-lite"/>
    </source>
</evidence>
<evidence type="ECO:0000259" key="2">
    <source>
        <dbReference type="Pfam" id="PF23066"/>
    </source>
</evidence>
<dbReference type="EMBL" id="QRBI01000116">
    <property type="protein sequence ID" value="RMC09254.1"/>
    <property type="molecule type" value="Genomic_DNA"/>
</dbReference>
<comment type="caution">
    <text evidence="3">The sequence shown here is derived from an EMBL/GenBank/DDBJ whole genome shotgun (WGS) entry which is preliminary data.</text>
</comment>
<sequence>MDRTGGSGGGSDRRQPEESKPLLGEMSAPEGNKMGAAPCRRALLHCNGMRYKLLQEGDIQVCVIRHPRTFLSKILTSKFLRRWEPHHLTLADNSVASATSHGTGSSSPRGADGLSEVLALKIPSTLQSNNVDIEASVKLVLAQNFVTEDERRDTVNVSI</sequence>
<dbReference type="InterPro" id="IPR056429">
    <property type="entry name" value="PH_CMIP"/>
</dbReference>
<gene>
    <name evidence="3" type="ORF">DUI87_14262</name>
</gene>
<reference evidence="3 4" key="1">
    <citation type="submission" date="2018-07" db="EMBL/GenBank/DDBJ databases">
        <title>A high quality draft genome assembly of the barn swallow (H. rustica rustica).</title>
        <authorList>
            <person name="Formenti G."/>
            <person name="Chiara M."/>
            <person name="Poveda L."/>
            <person name="Francoijs K.-J."/>
            <person name="Bonisoli-Alquati A."/>
            <person name="Canova L."/>
            <person name="Gianfranceschi L."/>
            <person name="Horner D.S."/>
            <person name="Saino N."/>
        </authorList>
    </citation>
    <scope>NUCLEOTIDE SEQUENCE [LARGE SCALE GENOMIC DNA]</scope>
    <source>
        <strain evidence="3">Chelidonia</strain>
        <tissue evidence="3">Blood</tissue>
    </source>
</reference>